<reference evidence="2 3" key="1">
    <citation type="journal article" date="2018" name="Environ. Microbiol.">
        <title>Novel phage-host interactions and evolution as revealed by a cyanomyovirus isolated from an estuarine environment.</title>
        <authorList>
            <person name="Xu Y."/>
            <person name="Zhang R."/>
            <person name="Wang N."/>
            <person name="Cai L."/>
            <person name="Tong Y."/>
            <person name="Sun Q."/>
            <person name="Chen F."/>
            <person name="Jiao N."/>
        </authorList>
    </citation>
    <scope>NUCLEOTIDE SEQUENCE [LARGE SCALE GENOMIC DNA]</scope>
</reference>
<dbReference type="Gene3D" id="2.60.40.10">
    <property type="entry name" value="Immunoglobulins"/>
    <property type="match status" value="1"/>
</dbReference>
<dbReference type="EMBL" id="MG450654">
    <property type="protein sequence ID" value="ATW62777.1"/>
    <property type="molecule type" value="Genomic_DNA"/>
</dbReference>
<proteinExistence type="predicted"/>
<dbReference type="PROSITE" id="PS50093">
    <property type="entry name" value="PKD"/>
    <property type="match status" value="1"/>
</dbReference>
<organism evidence="2 3">
    <name type="scientific">Synechococcus phage S-CBWM1</name>
    <dbReference type="NCBI Taxonomy" id="2053653"/>
    <lineage>
        <taxon>Viruses</taxon>
        <taxon>Duplodnaviria</taxon>
        <taxon>Heunggongvirae</taxon>
        <taxon>Uroviricota</taxon>
        <taxon>Caudoviricetes</taxon>
        <taxon>Aokuangvirus</taxon>
        <taxon>Aokuangvirus SCBWM1</taxon>
    </lineage>
</organism>
<dbReference type="InterPro" id="IPR013783">
    <property type="entry name" value="Ig-like_fold"/>
</dbReference>
<evidence type="ECO:0000313" key="2">
    <source>
        <dbReference type="EMBL" id="ATW62777.1"/>
    </source>
</evidence>
<dbReference type="Proteomes" id="UP000274731">
    <property type="component" value="Segment"/>
</dbReference>
<evidence type="ECO:0000259" key="1">
    <source>
        <dbReference type="PROSITE" id="PS50093"/>
    </source>
</evidence>
<dbReference type="Pfam" id="PF00801">
    <property type="entry name" value="PKD"/>
    <property type="match status" value="1"/>
</dbReference>
<gene>
    <name evidence="2" type="ORF">SCBWM1_gp93</name>
</gene>
<name>A0A3G1L3M6_9CAUD</name>
<dbReference type="InterPro" id="IPR032675">
    <property type="entry name" value="LRR_dom_sf"/>
</dbReference>
<protein>
    <submittedName>
        <fullName evidence="2">Putative tail protein</fullName>
    </submittedName>
</protein>
<keyword evidence="3" id="KW-1185">Reference proteome</keyword>
<dbReference type="SUPFAM" id="SSF49299">
    <property type="entry name" value="PKD domain"/>
    <property type="match status" value="1"/>
</dbReference>
<dbReference type="InterPro" id="IPR035986">
    <property type="entry name" value="PKD_dom_sf"/>
</dbReference>
<dbReference type="InterPro" id="IPR005046">
    <property type="entry name" value="DUF285"/>
</dbReference>
<feature type="domain" description="PKD" evidence="1">
    <location>
        <begin position="41"/>
        <end position="82"/>
    </location>
</feature>
<dbReference type="Pfam" id="PF03382">
    <property type="entry name" value="DUF285"/>
    <property type="match status" value="1"/>
</dbReference>
<sequence>MRPALWLVLTPPPSRRGSGLPPDAFAFTINMASAGTYTLLTADAVNYAVNWGDGSSETGITSNNKTHAYAAAGDYQIQVTSTVACRFYMNNNATERLRTKTVDYSTFSGTAAGNSLASAWYGCSSLTSFPALPDTSLVTTFFAAWADCSSLTSFPALPDTSQVTNFSAAWYNCSSLTSFPALPDTSLVTNFGSTWSGCSSLTSFPALPNTSQVTSFQAAWRDCSSLTSFPALPDTSKATDFGSAWYGCSSLTSFPANQFDTTGTLAANAFTGAFQNCALTAASIENILTSLVTNGQSGKTLSLQGGTNAGASTWTPAAVTAYDTLISRDWSITRKA</sequence>
<accession>A0A3G1L3M6</accession>
<dbReference type="InterPro" id="IPR000601">
    <property type="entry name" value="PKD_dom"/>
</dbReference>
<evidence type="ECO:0000313" key="3">
    <source>
        <dbReference type="Proteomes" id="UP000274731"/>
    </source>
</evidence>
<dbReference type="Gene3D" id="3.80.10.10">
    <property type="entry name" value="Ribonuclease Inhibitor"/>
    <property type="match status" value="1"/>
</dbReference>